<organism evidence="2 3">
    <name type="scientific">Elsinoe ampelina</name>
    <dbReference type="NCBI Taxonomy" id="302913"/>
    <lineage>
        <taxon>Eukaryota</taxon>
        <taxon>Fungi</taxon>
        <taxon>Dikarya</taxon>
        <taxon>Ascomycota</taxon>
        <taxon>Pezizomycotina</taxon>
        <taxon>Dothideomycetes</taxon>
        <taxon>Dothideomycetidae</taxon>
        <taxon>Myriangiales</taxon>
        <taxon>Elsinoaceae</taxon>
        <taxon>Elsinoe</taxon>
    </lineage>
</organism>
<evidence type="ECO:0000313" key="2">
    <source>
        <dbReference type="EMBL" id="KAF2219002.1"/>
    </source>
</evidence>
<gene>
    <name evidence="2" type="ORF">BDZ85DRAFT_61833</name>
</gene>
<proteinExistence type="predicted"/>
<keyword evidence="3" id="KW-1185">Reference proteome</keyword>
<reference evidence="3" key="1">
    <citation type="journal article" date="2020" name="Stud. Mycol.">
        <title>101 Dothideomycetes genomes: A test case for predicting lifestyles and emergence of pathogens.</title>
        <authorList>
            <person name="Haridas S."/>
            <person name="Albert R."/>
            <person name="Binder M."/>
            <person name="Bloem J."/>
            <person name="LaButti K."/>
            <person name="Salamov A."/>
            <person name="Andreopoulos B."/>
            <person name="Baker S."/>
            <person name="Barry K."/>
            <person name="Bills G."/>
            <person name="Bluhm B."/>
            <person name="Cannon C."/>
            <person name="Castanera R."/>
            <person name="Culley D."/>
            <person name="Daum C."/>
            <person name="Ezra D."/>
            <person name="Gonzalez J."/>
            <person name="Henrissat B."/>
            <person name="Kuo A."/>
            <person name="Liang C."/>
            <person name="Lipzen A."/>
            <person name="Lutzoni F."/>
            <person name="Magnuson J."/>
            <person name="Mondo S."/>
            <person name="Nolan M."/>
            <person name="Ohm R."/>
            <person name="Pangilinan J."/>
            <person name="Park H.-J."/>
            <person name="Ramirez L."/>
            <person name="Alfaro M."/>
            <person name="Sun H."/>
            <person name="Tritt A."/>
            <person name="Yoshinaga Y."/>
            <person name="Zwiers L.-H."/>
            <person name="Turgeon B."/>
            <person name="Goodwin S."/>
            <person name="Spatafora J."/>
            <person name="Crous P."/>
            <person name="Grigoriev I."/>
        </authorList>
    </citation>
    <scope>NUCLEOTIDE SEQUENCE [LARGE SCALE GENOMIC DNA]</scope>
    <source>
        <strain evidence="3">CECT 20119</strain>
    </source>
</reference>
<dbReference type="EMBL" id="ML992522">
    <property type="protein sequence ID" value="KAF2219002.1"/>
    <property type="molecule type" value="Genomic_DNA"/>
</dbReference>
<sequence length="153" mass="17054">MAHSKLDSASQAGRKLRRPPKSKRVDPRVNSGAAGCMFRCRRPRGERSPGVGERDVGTGQDGMQNLQCRAVESTTARVLSLLTERVQRENIRSSDVFSRLFWGSLLRQDLLLASANLRARCWYSRRDSRGHFARVRRESGSGVAGEARGERGV</sequence>
<feature type="region of interest" description="Disordered" evidence="1">
    <location>
        <begin position="1"/>
        <end position="63"/>
    </location>
</feature>
<name>A0A6A6FZT1_9PEZI</name>
<protein>
    <submittedName>
        <fullName evidence="2">Uncharacterized protein</fullName>
    </submittedName>
</protein>
<dbReference type="Proteomes" id="UP000799538">
    <property type="component" value="Unassembled WGS sequence"/>
</dbReference>
<dbReference type="AlphaFoldDB" id="A0A6A6FZT1"/>
<evidence type="ECO:0000256" key="1">
    <source>
        <dbReference type="SAM" id="MobiDB-lite"/>
    </source>
</evidence>
<evidence type="ECO:0000313" key="3">
    <source>
        <dbReference type="Proteomes" id="UP000799538"/>
    </source>
</evidence>
<accession>A0A6A6FZT1</accession>
<feature type="compositionally biased region" description="Basic and acidic residues" evidence="1">
    <location>
        <begin position="43"/>
        <end position="56"/>
    </location>
</feature>